<evidence type="ECO:0000256" key="1">
    <source>
        <dbReference type="SAM" id="MobiDB-lite"/>
    </source>
</evidence>
<feature type="compositionally biased region" description="Basic and acidic residues" evidence="1">
    <location>
        <begin position="499"/>
        <end position="520"/>
    </location>
</feature>
<protein>
    <submittedName>
        <fullName evidence="3">Uncharacterized protein</fullName>
    </submittedName>
</protein>
<feature type="region of interest" description="Disordered" evidence="1">
    <location>
        <begin position="1"/>
        <end position="24"/>
    </location>
</feature>
<dbReference type="EMBL" id="BMAR01000061">
    <property type="protein sequence ID" value="GFR52333.1"/>
    <property type="molecule type" value="Genomic_DNA"/>
</dbReference>
<dbReference type="Proteomes" id="UP001054857">
    <property type="component" value="Unassembled WGS sequence"/>
</dbReference>
<dbReference type="AlphaFoldDB" id="A0AAD3E2P7"/>
<feature type="region of interest" description="Disordered" evidence="1">
    <location>
        <begin position="592"/>
        <end position="614"/>
    </location>
</feature>
<feature type="compositionally biased region" description="Gly residues" evidence="1">
    <location>
        <begin position="551"/>
        <end position="560"/>
    </location>
</feature>
<keyword evidence="4" id="KW-1185">Reference proteome</keyword>
<name>A0AAD3E2P7_9CHLO</name>
<reference evidence="3 4" key="1">
    <citation type="journal article" date="2021" name="Sci. Rep.">
        <title>Genome sequencing of the multicellular alga Astrephomene provides insights into convergent evolution of germ-soma differentiation.</title>
        <authorList>
            <person name="Yamashita S."/>
            <person name="Yamamoto K."/>
            <person name="Matsuzaki R."/>
            <person name="Suzuki S."/>
            <person name="Yamaguchi H."/>
            <person name="Hirooka S."/>
            <person name="Minakuchi Y."/>
            <person name="Miyagishima S."/>
            <person name="Kawachi M."/>
            <person name="Toyoda A."/>
            <person name="Nozaki H."/>
        </authorList>
    </citation>
    <scope>NUCLEOTIDE SEQUENCE [LARGE SCALE GENOMIC DNA]</scope>
    <source>
        <strain evidence="3 4">NIES-4017</strain>
    </source>
</reference>
<feature type="compositionally biased region" description="Low complexity" evidence="1">
    <location>
        <begin position="357"/>
        <end position="378"/>
    </location>
</feature>
<keyword evidence="2" id="KW-1133">Transmembrane helix</keyword>
<feature type="compositionally biased region" description="Polar residues" evidence="1">
    <location>
        <begin position="12"/>
        <end position="24"/>
    </location>
</feature>
<keyword evidence="2" id="KW-0812">Transmembrane</keyword>
<feature type="compositionally biased region" description="Basic and acidic residues" evidence="1">
    <location>
        <begin position="684"/>
        <end position="695"/>
    </location>
</feature>
<organism evidence="3 4">
    <name type="scientific">Astrephomene gubernaculifera</name>
    <dbReference type="NCBI Taxonomy" id="47775"/>
    <lineage>
        <taxon>Eukaryota</taxon>
        <taxon>Viridiplantae</taxon>
        <taxon>Chlorophyta</taxon>
        <taxon>core chlorophytes</taxon>
        <taxon>Chlorophyceae</taxon>
        <taxon>CS clade</taxon>
        <taxon>Chlamydomonadales</taxon>
        <taxon>Astrephomenaceae</taxon>
        <taxon>Astrephomene</taxon>
    </lineage>
</organism>
<keyword evidence="2" id="KW-0472">Membrane</keyword>
<feature type="region of interest" description="Disordered" evidence="1">
    <location>
        <begin position="354"/>
        <end position="378"/>
    </location>
</feature>
<feature type="region of interest" description="Disordered" evidence="1">
    <location>
        <begin position="667"/>
        <end position="742"/>
    </location>
</feature>
<sequence>MEMENGPGATPGTPTQDRITLQPGQLSKPEKVWVSSSALIIGFYQAAPYSDAFKILYKKPGAIFGTQITLTPASILGPELAVRQPMAGEVQYFEYEIKKLKPSTQYVVKVKTGDDATEVRSDKMGTVSLEEERNRNNVMSNFVGALVKLGDYDGLVLSFAPATGIFAIRILQIDDVASSRQLTRVTSEYTDNGITVQAYTLSQVRFGHWGGAITNSKVVNEGELKWLVARAVQLGDKSDAATAFEARQRLLQAQVEKVTAGLEAEWAGRFRNLKLRAAMYLLMLLLVAAAAGGGMWVLLSAAGARQRDLQARLAASGERLAEAEAELQLLHLYRVSLELDIGRRVAAPADFPTHHPSFTNSSSASSTCTSNGSSSSTHISCHINSNSGGNASDCGALGNSSSADGLCSGDGSSDASGVAGSNRKNIAAAAAAAATTTGKPGEPASTDPADGTSSDSGNASGRKQHQRKPADGNGDETVTKAGGGSRKPTHGSVGPWEPSSRRNGDGGVDRRSRSTKDSGKRSRQRRPSSSSGATSSGGDGDGHDGNSDVGSRGGPDGDCGGDAANWADAGQLWGLPHAALRRAMSRGRFGRVAAGSRHNGGGGGGDSLYEQHESAGEQPDAWTFIHYVSAVYAVHLQEWMKVQLQKTVRRKVNEMLLPTNANTLSETGVVDADAGGDGSSASDDGSKGVERGENRKSRRSAAAGKRRFQRTYANGDYDYDEEDEGQHDYQDFDGLTYDRGYY</sequence>
<feature type="transmembrane region" description="Helical" evidence="2">
    <location>
        <begin position="278"/>
        <end position="299"/>
    </location>
</feature>
<evidence type="ECO:0000313" key="4">
    <source>
        <dbReference type="Proteomes" id="UP001054857"/>
    </source>
</evidence>
<gene>
    <name evidence="3" type="ORF">Agub_g14873</name>
</gene>
<proteinExistence type="predicted"/>
<evidence type="ECO:0000313" key="3">
    <source>
        <dbReference type="EMBL" id="GFR52333.1"/>
    </source>
</evidence>
<feature type="compositionally biased region" description="Low complexity" evidence="1">
    <location>
        <begin position="527"/>
        <end position="536"/>
    </location>
</feature>
<feature type="region of interest" description="Disordered" evidence="1">
    <location>
        <begin position="431"/>
        <end position="563"/>
    </location>
</feature>
<feature type="compositionally biased region" description="Polar residues" evidence="1">
    <location>
        <begin position="451"/>
        <end position="461"/>
    </location>
</feature>
<accession>A0AAD3E2P7</accession>
<comment type="caution">
    <text evidence="3">The sequence shown here is derived from an EMBL/GenBank/DDBJ whole genome shotgun (WGS) entry which is preliminary data.</text>
</comment>
<feature type="compositionally biased region" description="Basic residues" evidence="1">
    <location>
        <begin position="696"/>
        <end position="709"/>
    </location>
</feature>
<evidence type="ECO:0000256" key="2">
    <source>
        <dbReference type="SAM" id="Phobius"/>
    </source>
</evidence>